<dbReference type="InterPro" id="IPR007543">
    <property type="entry name" value="LptD_C"/>
</dbReference>
<dbReference type="InterPro" id="IPR045659">
    <property type="entry name" value="LptD_2"/>
</dbReference>
<keyword evidence="2 4" id="KW-0472">Membrane</keyword>
<feature type="domain" description="Organic solvent tolerance-like N-terminal" evidence="5">
    <location>
        <begin position="64"/>
        <end position="186"/>
    </location>
</feature>
<dbReference type="InterPro" id="IPR005653">
    <property type="entry name" value="OstA-like_N"/>
</dbReference>
<keyword evidence="3 4" id="KW-0998">Cell outer membrane</keyword>
<name>A0A346NIT6_9ALTE</name>
<dbReference type="OrthoDB" id="9760225at2"/>
<feature type="domain" description="LptD C-terminal" evidence="6">
    <location>
        <begin position="298"/>
        <end position="658"/>
    </location>
</feature>
<dbReference type="PANTHER" id="PTHR30189:SF1">
    <property type="entry name" value="LPS-ASSEMBLY PROTEIN LPTD"/>
    <property type="match status" value="1"/>
</dbReference>
<dbReference type="PANTHER" id="PTHR30189">
    <property type="entry name" value="LPS-ASSEMBLY PROTEIN"/>
    <property type="match status" value="1"/>
</dbReference>
<feature type="domain" description="LPS-assembly protein LptD central" evidence="7">
    <location>
        <begin position="197"/>
        <end position="280"/>
    </location>
</feature>
<dbReference type="Proteomes" id="UP000262073">
    <property type="component" value="Chromosome"/>
</dbReference>
<feature type="signal peptide" evidence="4">
    <location>
        <begin position="1"/>
        <end position="20"/>
    </location>
</feature>
<protein>
    <recommendedName>
        <fullName evidence="4">LPS-assembly protein LptD</fullName>
    </recommendedName>
</protein>
<comment type="subunit">
    <text evidence="4">Component of the lipopolysaccharide transport and assembly complex. Interacts with LptE and LptA.</text>
</comment>
<comment type="caution">
    <text evidence="4">Lacks conserved residue(s) required for the propagation of feature annotation.</text>
</comment>
<dbReference type="EMBL" id="CP031769">
    <property type="protein sequence ID" value="AXR05443.1"/>
    <property type="molecule type" value="Genomic_DNA"/>
</dbReference>
<dbReference type="Pfam" id="PF19838">
    <property type="entry name" value="LptD_2"/>
    <property type="match status" value="1"/>
</dbReference>
<evidence type="ECO:0000259" key="5">
    <source>
        <dbReference type="Pfam" id="PF03968"/>
    </source>
</evidence>
<dbReference type="GO" id="GO:0043165">
    <property type="term" value="P:Gram-negative-bacterium-type cell outer membrane assembly"/>
    <property type="evidence" value="ECO:0007669"/>
    <property type="project" value="UniProtKB-UniRule"/>
</dbReference>
<evidence type="ECO:0000256" key="3">
    <source>
        <dbReference type="ARBA" id="ARBA00023237"/>
    </source>
</evidence>
<dbReference type="Pfam" id="PF03968">
    <property type="entry name" value="LptD_N"/>
    <property type="match status" value="1"/>
</dbReference>
<gene>
    <name evidence="4 8" type="primary">lptD</name>
    <name evidence="8" type="ORF">D0Y50_03100</name>
</gene>
<reference evidence="8 9" key="1">
    <citation type="submission" date="2018-08" db="EMBL/GenBank/DDBJ databases">
        <title>Salinimonas sediminis sp. nov., a piezophilic bacterium isolated from a deep-sea sediment sample from the New Britain Trench.</title>
        <authorList>
            <person name="Cao J."/>
        </authorList>
    </citation>
    <scope>NUCLEOTIDE SEQUENCE [LARGE SCALE GENOMIC DNA]</scope>
    <source>
        <strain evidence="8 9">N102</strain>
    </source>
</reference>
<comment type="subcellular location">
    <subcellularLocation>
        <location evidence="4">Cell outer membrane</location>
    </subcellularLocation>
</comment>
<feature type="chain" id="PRO_5017089176" description="LPS-assembly protein LptD" evidence="4">
    <location>
        <begin position="21"/>
        <end position="749"/>
    </location>
</feature>
<dbReference type="AlphaFoldDB" id="A0A346NIT6"/>
<proteinExistence type="inferred from homology"/>
<evidence type="ECO:0000256" key="4">
    <source>
        <dbReference type="HAMAP-Rule" id="MF_01411"/>
    </source>
</evidence>
<dbReference type="KEGG" id="salm:D0Y50_03100"/>
<dbReference type="InterPro" id="IPR020889">
    <property type="entry name" value="LipoPS_assembly_LptD"/>
</dbReference>
<evidence type="ECO:0000256" key="2">
    <source>
        <dbReference type="ARBA" id="ARBA00023136"/>
    </source>
</evidence>
<dbReference type="Gene3D" id="2.60.450.10">
    <property type="entry name" value="Lipopolysaccharide (LPS) transport protein A like domain"/>
    <property type="match status" value="1"/>
</dbReference>
<evidence type="ECO:0000313" key="9">
    <source>
        <dbReference type="Proteomes" id="UP000262073"/>
    </source>
</evidence>
<evidence type="ECO:0000259" key="7">
    <source>
        <dbReference type="Pfam" id="PF19838"/>
    </source>
</evidence>
<dbReference type="RefSeq" id="WP_117315452.1">
    <property type="nucleotide sequence ID" value="NZ_CP031769.1"/>
</dbReference>
<dbReference type="GO" id="GO:0009279">
    <property type="term" value="C:cell outer membrane"/>
    <property type="evidence" value="ECO:0007669"/>
    <property type="project" value="UniProtKB-SubCell"/>
</dbReference>
<evidence type="ECO:0000313" key="8">
    <source>
        <dbReference type="EMBL" id="AXR05443.1"/>
    </source>
</evidence>
<comment type="similarity">
    <text evidence="4">Belongs to the LptD family.</text>
</comment>
<dbReference type="HAMAP" id="MF_01411">
    <property type="entry name" value="LPS_assembly_LptD"/>
    <property type="match status" value="1"/>
</dbReference>
<sequence length="749" mass="84798" precursor="true">MKKTCASLLLFTLGWQQAHGQTEQSVTTETAGQNTDLLCPTSPVQFSSDNLMPPGQVKVEAARTEFLSERVANFTGNVDITSDAATIHADQAQVKNNGRQLEATGDVVYQDAQLQVSSDAVVLDSVAETLNMNNTVYLLNGSNGRGTAEVIDLTAAQGLTLSDVSFTTCPAQGEDWMIKASEISIERGSLWGKAKNTRFYVGNVPVFYLPYFAFPVSNQRQTGLLFPEITSSSSTGVDIEQPFYWNMAPNYDMTLSPRLMTDRGLQLKTEFRYLSEQGYSVVDVEYLPSDQDTTDNADRYFYRITHDGYLGENWTVGVDVNGISDDNYIVDLGSDYYNRADTHLYRTVGLNYYDSDMTLDIHIRDFETIGTQSDAYRAIPEARLNVVKPIGSLLEFKLDSELAYFDNVNPTMPTAMRFHVAPTLSLPYQRHWGELTAEATVLNTYYRQDNVDDTTLDEEVNRTLGQGRLFGTLYFERDGGWFSEEGTTTLEPKLQYLYTSFEDQTNIGLYDTAVLLTDVEGLFRGREFTGLDRINDNNQITVGMTSRILDDLNREQFAISLGQIFYLDDNQVVSPSQNKDRSALAAELDWRMSARWYFHSDVQITTQTDKVERSSHTLEYRRDNDSLVQLSHRYVRELSGETIDQVGISASWPINTNWHWVGRTYRDLDRNRSIESYFGLQYESCCWAVQIVAQRQLSNRFSADGQQSTDEYDSGIGLQFIFKGLGSSKSSRRMLEDGMFGYRQPYNLN</sequence>
<keyword evidence="9" id="KW-1185">Reference proteome</keyword>
<dbReference type="GO" id="GO:0015920">
    <property type="term" value="P:lipopolysaccharide transport"/>
    <property type="evidence" value="ECO:0007669"/>
    <property type="project" value="InterPro"/>
</dbReference>
<accession>A0A346NIT6</accession>
<comment type="function">
    <text evidence="4">Together with LptE, is involved in the assembly of lipopolysaccharide (LPS) at the surface of the outer membrane.</text>
</comment>
<organism evidence="8 9">
    <name type="scientific">Salinimonas sediminis</name>
    <dbReference type="NCBI Taxonomy" id="2303538"/>
    <lineage>
        <taxon>Bacteria</taxon>
        <taxon>Pseudomonadati</taxon>
        <taxon>Pseudomonadota</taxon>
        <taxon>Gammaproteobacteria</taxon>
        <taxon>Alteromonadales</taxon>
        <taxon>Alteromonadaceae</taxon>
        <taxon>Alteromonas/Salinimonas group</taxon>
        <taxon>Salinimonas</taxon>
    </lineage>
</organism>
<evidence type="ECO:0000259" key="6">
    <source>
        <dbReference type="Pfam" id="PF04453"/>
    </source>
</evidence>
<evidence type="ECO:0000256" key="1">
    <source>
        <dbReference type="ARBA" id="ARBA00022729"/>
    </source>
</evidence>
<dbReference type="Pfam" id="PF04453">
    <property type="entry name" value="LptD"/>
    <property type="match status" value="1"/>
</dbReference>
<dbReference type="GO" id="GO:1990351">
    <property type="term" value="C:transporter complex"/>
    <property type="evidence" value="ECO:0007669"/>
    <property type="project" value="TreeGrafter"/>
</dbReference>
<keyword evidence="1 4" id="KW-0732">Signal</keyword>
<dbReference type="InterPro" id="IPR050218">
    <property type="entry name" value="LptD"/>
</dbReference>